<evidence type="ECO:0000256" key="1">
    <source>
        <dbReference type="SAM" id="MobiDB-lite"/>
    </source>
</evidence>
<sequence>MLDRDTIAGPLQTSVHRKLDDLRRSAGLADRDGAAELAAREIPRLVEALRATLATHAPDARGHCPVCRGRVSRLFFRRRGRTPCRAYLAAQLSLGPAIEDVVRPRTKHRHRTAPSRSPRSPRSLSPLA</sequence>
<feature type="compositionally biased region" description="Low complexity" evidence="1">
    <location>
        <begin position="114"/>
        <end position="128"/>
    </location>
</feature>
<reference evidence="2 3" key="1">
    <citation type="submission" date="2020-03" db="EMBL/GenBank/DDBJ databases">
        <title>Sequencing the genomes of 1000 actinobacteria strains.</title>
        <authorList>
            <person name="Klenk H.-P."/>
        </authorList>
    </citation>
    <scope>NUCLEOTIDE SEQUENCE [LARGE SCALE GENOMIC DNA]</scope>
    <source>
        <strain evidence="2 3">DSM 45668</strain>
    </source>
</reference>
<evidence type="ECO:0000313" key="2">
    <source>
        <dbReference type="EMBL" id="NIH79499.1"/>
    </source>
</evidence>
<organism evidence="2 3">
    <name type="scientific">Amycolatopsis viridis</name>
    <dbReference type="NCBI Taxonomy" id="185678"/>
    <lineage>
        <taxon>Bacteria</taxon>
        <taxon>Bacillati</taxon>
        <taxon>Actinomycetota</taxon>
        <taxon>Actinomycetes</taxon>
        <taxon>Pseudonocardiales</taxon>
        <taxon>Pseudonocardiaceae</taxon>
        <taxon>Amycolatopsis</taxon>
    </lineage>
</organism>
<protein>
    <submittedName>
        <fullName evidence="2">Uncharacterized protein</fullName>
    </submittedName>
</protein>
<accession>A0ABX0SV34</accession>
<feature type="compositionally biased region" description="Basic residues" evidence="1">
    <location>
        <begin position="104"/>
        <end position="113"/>
    </location>
</feature>
<dbReference type="Proteomes" id="UP000754495">
    <property type="component" value="Unassembled WGS sequence"/>
</dbReference>
<dbReference type="RefSeq" id="WP_313886079.1">
    <property type="nucleotide sequence ID" value="NZ_JAANOU010000001.1"/>
</dbReference>
<name>A0ABX0SV34_9PSEU</name>
<gene>
    <name evidence="2" type="ORF">FHX46_002029</name>
</gene>
<evidence type="ECO:0000313" key="3">
    <source>
        <dbReference type="Proteomes" id="UP000754495"/>
    </source>
</evidence>
<feature type="region of interest" description="Disordered" evidence="1">
    <location>
        <begin position="100"/>
        <end position="128"/>
    </location>
</feature>
<keyword evidence="3" id="KW-1185">Reference proteome</keyword>
<dbReference type="EMBL" id="JAANOU010000001">
    <property type="protein sequence ID" value="NIH79499.1"/>
    <property type="molecule type" value="Genomic_DNA"/>
</dbReference>
<comment type="caution">
    <text evidence="2">The sequence shown here is derived from an EMBL/GenBank/DDBJ whole genome shotgun (WGS) entry which is preliminary data.</text>
</comment>
<proteinExistence type="predicted"/>